<evidence type="ECO:0000259" key="2">
    <source>
        <dbReference type="Pfam" id="PF02470"/>
    </source>
</evidence>
<evidence type="ECO:0000313" key="3">
    <source>
        <dbReference type="EMBL" id="MFC3527158.1"/>
    </source>
</evidence>
<keyword evidence="1" id="KW-0812">Transmembrane</keyword>
<dbReference type="RefSeq" id="WP_377742572.1">
    <property type="nucleotide sequence ID" value="NZ_JBHRXJ010000002.1"/>
</dbReference>
<name>A0ABV7R0S0_9RHOB</name>
<evidence type="ECO:0000313" key="4">
    <source>
        <dbReference type="Proteomes" id="UP001595721"/>
    </source>
</evidence>
<gene>
    <name evidence="3" type="ORF">ACFOMH_03160</name>
</gene>
<keyword evidence="4" id="KW-1185">Reference proteome</keyword>
<accession>A0ABV7R0S0</accession>
<evidence type="ECO:0000256" key="1">
    <source>
        <dbReference type="SAM" id="Phobius"/>
    </source>
</evidence>
<protein>
    <submittedName>
        <fullName evidence="3">MlaD family protein</fullName>
    </submittedName>
</protein>
<keyword evidence="1" id="KW-0472">Membrane</keyword>
<sequence>METKANYVLIGAFTILGFLGILLFLMWFAKLQVNRQFAYYDIYFTGVSGLSVSSEVTFAGLGVGKVVDMVLADNDNGVVRVRVEVEENTPVRRNSAASLEIQGVTGTANVAITSGTPDSPLLRGEGGEIPIIVANASVLETLSNEGPQMISRLNHVAEQLTLLLGDDNQTRVRNILSNVERSSANLDQALADIGTAADGIAALGSKLDALSASADTMMKKITETAGNADTTLASGTATLDELRGYVAGDLKSLTENLGQTAATLREDVPRLTARLTTTLDNLDPAIAIAKETLGSAARTFDGADRIINTEVGPVAADLRVTLGKANQAIDQLAVDLPDISRSVRNAADSADAAFSGLRQMVEGARAPVVAFTREGLPQYTRLAASLRSVADNVNQLVSSLRRNPSSILSGPKTPEFRR</sequence>
<dbReference type="Proteomes" id="UP001595721">
    <property type="component" value="Unassembled WGS sequence"/>
</dbReference>
<dbReference type="PANTHER" id="PTHR36698:SF2">
    <property type="entry name" value="MCE_MLAD DOMAIN-CONTAINING PROTEIN"/>
    <property type="match status" value="1"/>
</dbReference>
<reference evidence="4" key="1">
    <citation type="journal article" date="2019" name="Int. J. Syst. Evol. Microbiol.">
        <title>The Global Catalogue of Microorganisms (GCM) 10K type strain sequencing project: providing services to taxonomists for standard genome sequencing and annotation.</title>
        <authorList>
            <consortium name="The Broad Institute Genomics Platform"/>
            <consortium name="The Broad Institute Genome Sequencing Center for Infectious Disease"/>
            <person name="Wu L."/>
            <person name="Ma J."/>
        </authorList>
    </citation>
    <scope>NUCLEOTIDE SEQUENCE [LARGE SCALE GENOMIC DNA]</scope>
    <source>
        <strain evidence="4">KCTC 42899</strain>
    </source>
</reference>
<feature type="transmembrane region" description="Helical" evidence="1">
    <location>
        <begin position="7"/>
        <end position="29"/>
    </location>
</feature>
<dbReference type="Pfam" id="PF02470">
    <property type="entry name" value="MlaD"/>
    <property type="match status" value="1"/>
</dbReference>
<dbReference type="InterPro" id="IPR003399">
    <property type="entry name" value="Mce/MlaD"/>
</dbReference>
<keyword evidence="1" id="KW-1133">Transmembrane helix</keyword>
<dbReference type="EMBL" id="JBHRXJ010000002">
    <property type="protein sequence ID" value="MFC3527158.1"/>
    <property type="molecule type" value="Genomic_DNA"/>
</dbReference>
<proteinExistence type="predicted"/>
<comment type="caution">
    <text evidence="3">The sequence shown here is derived from an EMBL/GenBank/DDBJ whole genome shotgun (WGS) entry which is preliminary data.</text>
</comment>
<dbReference type="PANTHER" id="PTHR36698">
    <property type="entry name" value="BLL5892 PROTEIN"/>
    <property type="match status" value="1"/>
</dbReference>
<organism evidence="3 4">
    <name type="scientific">Paracoccus mangrovi</name>
    <dbReference type="NCBI Taxonomy" id="1715645"/>
    <lineage>
        <taxon>Bacteria</taxon>
        <taxon>Pseudomonadati</taxon>
        <taxon>Pseudomonadota</taxon>
        <taxon>Alphaproteobacteria</taxon>
        <taxon>Rhodobacterales</taxon>
        <taxon>Paracoccaceae</taxon>
        <taxon>Paracoccus</taxon>
    </lineage>
</organism>
<feature type="domain" description="Mce/MlaD" evidence="2">
    <location>
        <begin position="40"/>
        <end position="115"/>
    </location>
</feature>